<organism evidence="2 3">
    <name type="scientific">Angustibacter aerolatus</name>
    <dbReference type="NCBI Taxonomy" id="1162965"/>
    <lineage>
        <taxon>Bacteria</taxon>
        <taxon>Bacillati</taxon>
        <taxon>Actinomycetota</taxon>
        <taxon>Actinomycetes</taxon>
        <taxon>Kineosporiales</taxon>
        <taxon>Kineosporiaceae</taxon>
    </lineage>
</organism>
<dbReference type="Proteomes" id="UP001157017">
    <property type="component" value="Unassembled WGS sequence"/>
</dbReference>
<proteinExistence type="predicted"/>
<gene>
    <name evidence="2" type="ORF">GCM10025868_14210</name>
</gene>
<sequence length="59" mass="5772">MPAGLPTVCGSGVAGGGYLMSRSTPVAFWSDGNRPGGRSVRSRAAGGGHLTGRSSPVAV</sequence>
<evidence type="ECO:0000313" key="2">
    <source>
        <dbReference type="EMBL" id="GMA86171.1"/>
    </source>
</evidence>
<dbReference type="EMBL" id="BSUZ01000001">
    <property type="protein sequence ID" value="GMA86171.1"/>
    <property type="molecule type" value="Genomic_DNA"/>
</dbReference>
<accession>A0ABQ6JDA0</accession>
<evidence type="ECO:0000313" key="3">
    <source>
        <dbReference type="Proteomes" id="UP001157017"/>
    </source>
</evidence>
<protein>
    <submittedName>
        <fullName evidence="2">Uncharacterized protein</fullName>
    </submittedName>
</protein>
<reference evidence="3" key="1">
    <citation type="journal article" date="2019" name="Int. J. Syst. Evol. Microbiol.">
        <title>The Global Catalogue of Microorganisms (GCM) 10K type strain sequencing project: providing services to taxonomists for standard genome sequencing and annotation.</title>
        <authorList>
            <consortium name="The Broad Institute Genomics Platform"/>
            <consortium name="The Broad Institute Genome Sequencing Center for Infectious Disease"/>
            <person name="Wu L."/>
            <person name="Ma J."/>
        </authorList>
    </citation>
    <scope>NUCLEOTIDE SEQUENCE [LARGE SCALE GENOMIC DNA]</scope>
    <source>
        <strain evidence="3">NBRC 108730</strain>
    </source>
</reference>
<evidence type="ECO:0000256" key="1">
    <source>
        <dbReference type="SAM" id="MobiDB-lite"/>
    </source>
</evidence>
<keyword evidence="3" id="KW-1185">Reference proteome</keyword>
<feature type="region of interest" description="Disordered" evidence="1">
    <location>
        <begin position="30"/>
        <end position="59"/>
    </location>
</feature>
<comment type="caution">
    <text evidence="2">The sequence shown here is derived from an EMBL/GenBank/DDBJ whole genome shotgun (WGS) entry which is preliminary data.</text>
</comment>
<name>A0ABQ6JDA0_9ACTN</name>